<dbReference type="AlphaFoldDB" id="R9PPS3"/>
<dbReference type="Pfam" id="PF01844">
    <property type="entry name" value="HNH"/>
    <property type="match status" value="1"/>
</dbReference>
<keyword evidence="3" id="KW-1185">Reference proteome</keyword>
<protein>
    <recommendedName>
        <fullName evidence="1">HNH domain-containing protein</fullName>
    </recommendedName>
</protein>
<evidence type="ECO:0000313" key="2">
    <source>
        <dbReference type="EMBL" id="GAD03310.1"/>
    </source>
</evidence>
<accession>R9PPS3</accession>
<proteinExistence type="predicted"/>
<dbReference type="Proteomes" id="UP000014461">
    <property type="component" value="Unassembled WGS sequence"/>
</dbReference>
<organism evidence="2 3">
    <name type="scientific">Agarivorans albus MKT 106</name>
    <dbReference type="NCBI Taxonomy" id="1331007"/>
    <lineage>
        <taxon>Bacteria</taxon>
        <taxon>Pseudomonadati</taxon>
        <taxon>Pseudomonadota</taxon>
        <taxon>Gammaproteobacteria</taxon>
        <taxon>Alteromonadales</taxon>
        <taxon>Alteromonadaceae</taxon>
        <taxon>Agarivorans</taxon>
    </lineage>
</organism>
<evidence type="ECO:0000259" key="1">
    <source>
        <dbReference type="Pfam" id="PF01844"/>
    </source>
</evidence>
<dbReference type="InterPro" id="IPR003615">
    <property type="entry name" value="HNH_nuc"/>
</dbReference>
<dbReference type="RefSeq" id="WP_016403077.1">
    <property type="nucleotide sequence ID" value="NZ_BARX01000025.1"/>
</dbReference>
<name>R9PPS3_AGAAL</name>
<dbReference type="GO" id="GO:0008270">
    <property type="term" value="F:zinc ion binding"/>
    <property type="evidence" value="ECO:0007669"/>
    <property type="project" value="InterPro"/>
</dbReference>
<gene>
    <name evidence="2" type="ORF">AALB_3390</name>
</gene>
<dbReference type="CDD" id="cd00085">
    <property type="entry name" value="HNHc"/>
    <property type="match status" value="1"/>
</dbReference>
<dbReference type="InterPro" id="IPR002711">
    <property type="entry name" value="HNH"/>
</dbReference>
<dbReference type="EMBL" id="BARX01000025">
    <property type="protein sequence ID" value="GAD03310.1"/>
    <property type="molecule type" value="Genomic_DNA"/>
</dbReference>
<comment type="caution">
    <text evidence="2">The sequence shown here is derived from an EMBL/GenBank/DDBJ whole genome shotgun (WGS) entry which is preliminary data.</text>
</comment>
<sequence>MRSPNWTKDELILALDLYFKESESIGNANHTKVIELSEVLNSLPIHESSARKQEFRNPNGVGMKLANFLRYDPNYEGKGLKQGSALEKVVWEEFYGDLDRLRLTASAIKENTKYYHTEISQMESDEDDEATEGRVLSRVHKYRERNSSLVKKKKAQVLEKTGKLACEACQFDFFEKYGTLGLGFAECHHDKPISKLKPNEKTKLSDLRILCSNCHRMIHRAKPWINVETLKKLLMKLSR</sequence>
<dbReference type="GO" id="GO:0003676">
    <property type="term" value="F:nucleic acid binding"/>
    <property type="evidence" value="ECO:0007669"/>
    <property type="project" value="InterPro"/>
</dbReference>
<evidence type="ECO:0000313" key="3">
    <source>
        <dbReference type="Proteomes" id="UP000014461"/>
    </source>
</evidence>
<dbReference type="OrthoDB" id="9802640at2"/>
<feature type="domain" description="HNH" evidence="1">
    <location>
        <begin position="166"/>
        <end position="220"/>
    </location>
</feature>
<reference evidence="2" key="1">
    <citation type="journal article" date="2013" name="Genome Announc.">
        <title>Draft Genome Sequence of Agarivorans albus Strain MKT 106T, an Agarolytic Marine Bacterium.</title>
        <authorList>
            <person name="Yasuike M."/>
            <person name="Nakamura Y."/>
            <person name="Kai W."/>
            <person name="Fujiwara A."/>
            <person name="Fukui Y."/>
            <person name="Satomi M."/>
            <person name="Sano M."/>
        </authorList>
    </citation>
    <scope>NUCLEOTIDE SEQUENCE [LARGE SCALE GENOMIC DNA]</scope>
</reference>
<dbReference type="GO" id="GO:0004519">
    <property type="term" value="F:endonuclease activity"/>
    <property type="evidence" value="ECO:0007669"/>
    <property type="project" value="InterPro"/>
</dbReference>